<organism evidence="1 2">
    <name type="scientific">Mycena alexandri</name>
    <dbReference type="NCBI Taxonomy" id="1745969"/>
    <lineage>
        <taxon>Eukaryota</taxon>
        <taxon>Fungi</taxon>
        <taxon>Dikarya</taxon>
        <taxon>Basidiomycota</taxon>
        <taxon>Agaricomycotina</taxon>
        <taxon>Agaricomycetes</taxon>
        <taxon>Agaricomycetidae</taxon>
        <taxon>Agaricales</taxon>
        <taxon>Marasmiineae</taxon>
        <taxon>Mycenaceae</taxon>
        <taxon>Mycena</taxon>
    </lineage>
</organism>
<keyword evidence="2" id="KW-1185">Reference proteome</keyword>
<dbReference type="Proteomes" id="UP001218188">
    <property type="component" value="Unassembled WGS sequence"/>
</dbReference>
<name>A0AAD6X0H0_9AGAR</name>
<proteinExistence type="predicted"/>
<dbReference type="AlphaFoldDB" id="A0AAD6X0H0"/>
<reference evidence="1" key="1">
    <citation type="submission" date="2023-03" db="EMBL/GenBank/DDBJ databases">
        <title>Massive genome expansion in bonnet fungi (Mycena s.s.) driven by repeated elements and novel gene families across ecological guilds.</title>
        <authorList>
            <consortium name="Lawrence Berkeley National Laboratory"/>
            <person name="Harder C.B."/>
            <person name="Miyauchi S."/>
            <person name="Viragh M."/>
            <person name="Kuo A."/>
            <person name="Thoen E."/>
            <person name="Andreopoulos B."/>
            <person name="Lu D."/>
            <person name="Skrede I."/>
            <person name="Drula E."/>
            <person name="Henrissat B."/>
            <person name="Morin E."/>
            <person name="Kohler A."/>
            <person name="Barry K."/>
            <person name="LaButti K."/>
            <person name="Morin E."/>
            <person name="Salamov A."/>
            <person name="Lipzen A."/>
            <person name="Mereny Z."/>
            <person name="Hegedus B."/>
            <person name="Baldrian P."/>
            <person name="Stursova M."/>
            <person name="Weitz H."/>
            <person name="Taylor A."/>
            <person name="Grigoriev I.V."/>
            <person name="Nagy L.G."/>
            <person name="Martin F."/>
            <person name="Kauserud H."/>
        </authorList>
    </citation>
    <scope>NUCLEOTIDE SEQUENCE</scope>
    <source>
        <strain evidence="1">CBHHK200</strain>
    </source>
</reference>
<evidence type="ECO:0000313" key="1">
    <source>
        <dbReference type="EMBL" id="KAJ7034298.1"/>
    </source>
</evidence>
<evidence type="ECO:0000313" key="2">
    <source>
        <dbReference type="Proteomes" id="UP001218188"/>
    </source>
</evidence>
<dbReference type="EMBL" id="JARJCM010000058">
    <property type="protein sequence ID" value="KAJ7034298.1"/>
    <property type="molecule type" value="Genomic_DNA"/>
</dbReference>
<accession>A0AAD6X0H0</accession>
<protein>
    <submittedName>
        <fullName evidence="1">Uncharacterized protein</fullName>
    </submittedName>
</protein>
<sequence>MSAEVLLVLEHLVEIHRWETLPALELAFCVLIERRVSGSVTPMVLPQDRSVDVEVCAIRRSEDGVGSSVVGKWSSKNVRQSAYISFASSSMTSPSARSIQAQLFSFHREGRPDQVTKSCEVFIRPNLQFLVPDSTLYKYWHITQTCGDWQVADIKCPFVHVCTARQTADFDGKSNFLVHYTRYSDELKPLNGSSNSSYPVELVFLAPNPFEKMACFGYQAVP</sequence>
<gene>
    <name evidence="1" type="ORF">C8F04DRAFT_1234357</name>
</gene>
<comment type="caution">
    <text evidence="1">The sequence shown here is derived from an EMBL/GenBank/DDBJ whole genome shotgun (WGS) entry which is preliminary data.</text>
</comment>